<dbReference type="EMBL" id="SDKM01000031">
    <property type="protein sequence ID" value="RYP83646.1"/>
    <property type="molecule type" value="Genomic_DNA"/>
</dbReference>
<protein>
    <submittedName>
        <fullName evidence="2">Zf-CGNR multi-domain protein</fullName>
    </submittedName>
</protein>
<name>A0A4Q4Z916_9ACTN</name>
<dbReference type="PANTHER" id="PTHR35525:SF3">
    <property type="entry name" value="BLL6575 PROTEIN"/>
    <property type="match status" value="1"/>
</dbReference>
<dbReference type="InterPro" id="IPR021005">
    <property type="entry name" value="Znf_CGNR"/>
</dbReference>
<accession>A0A4Q4Z916</accession>
<comment type="caution">
    <text evidence="2">The sequence shown here is derived from an EMBL/GenBank/DDBJ whole genome shotgun (WGS) entry which is preliminary data.</text>
</comment>
<dbReference type="Proteomes" id="UP000295198">
    <property type="component" value="Unassembled WGS sequence"/>
</dbReference>
<dbReference type="InterPro" id="IPR023286">
    <property type="entry name" value="ABATE_dom_sf"/>
</dbReference>
<sequence length="170" mass="18462">MVRDFVNTTDHETASDELDSRAALGRYLRREGLLTGSARATADDLDLALRLRSGLRRALELNHDGGGADLPALAAALADLPIALTWAGSAPVLGADAAGVRGALARIGIAAHEAAAADQWWRLKICSFDECEWAYYDRSKNRSRSFCEYGCGNKLKTRAYRARQRARTPG</sequence>
<dbReference type="AlphaFoldDB" id="A0A4Q4Z916"/>
<evidence type="ECO:0000313" key="2">
    <source>
        <dbReference type="EMBL" id="RYP83646.1"/>
    </source>
</evidence>
<reference evidence="2 3" key="1">
    <citation type="submission" date="2019-01" db="EMBL/GenBank/DDBJ databases">
        <title>Nocardioides guangzhouensis sp. nov., an actinobacterium isolated from soil.</title>
        <authorList>
            <person name="Fu Y."/>
            <person name="Cai Y."/>
            <person name="Lin Z."/>
            <person name="Chen P."/>
        </authorList>
    </citation>
    <scope>NUCLEOTIDE SEQUENCE [LARGE SCALE GENOMIC DNA]</scope>
    <source>
        <strain evidence="2 3">130</strain>
    </source>
</reference>
<evidence type="ECO:0000259" key="1">
    <source>
        <dbReference type="Pfam" id="PF11706"/>
    </source>
</evidence>
<dbReference type="InterPro" id="IPR010852">
    <property type="entry name" value="ABATE"/>
</dbReference>
<feature type="domain" description="Zinc finger CGNR" evidence="1">
    <location>
        <begin position="122"/>
        <end position="164"/>
    </location>
</feature>
<gene>
    <name evidence="2" type="ORF">EKO23_18560</name>
</gene>
<dbReference type="Pfam" id="PF11706">
    <property type="entry name" value="zf-CGNR"/>
    <property type="match status" value="1"/>
</dbReference>
<keyword evidence="3" id="KW-1185">Reference proteome</keyword>
<evidence type="ECO:0000313" key="3">
    <source>
        <dbReference type="Proteomes" id="UP000295198"/>
    </source>
</evidence>
<organism evidence="2 3">
    <name type="scientific">Nocardioides guangzhouensis</name>
    <dbReference type="NCBI Taxonomy" id="2497878"/>
    <lineage>
        <taxon>Bacteria</taxon>
        <taxon>Bacillati</taxon>
        <taxon>Actinomycetota</taxon>
        <taxon>Actinomycetes</taxon>
        <taxon>Propionibacteriales</taxon>
        <taxon>Nocardioidaceae</taxon>
        <taxon>Nocardioides</taxon>
    </lineage>
</organism>
<dbReference type="OrthoDB" id="123307at2"/>
<proteinExistence type="predicted"/>
<dbReference type="Pfam" id="PF07336">
    <property type="entry name" value="ABATE"/>
    <property type="match status" value="1"/>
</dbReference>
<dbReference type="SUPFAM" id="SSF160904">
    <property type="entry name" value="Jann2411-like"/>
    <property type="match status" value="1"/>
</dbReference>
<dbReference type="PANTHER" id="PTHR35525">
    <property type="entry name" value="BLL6575 PROTEIN"/>
    <property type="match status" value="1"/>
</dbReference>
<dbReference type="Gene3D" id="1.10.3300.10">
    <property type="entry name" value="Jann2411-like domain"/>
    <property type="match status" value="1"/>
</dbReference>